<reference evidence="2 3" key="1">
    <citation type="submission" date="2017-10" db="EMBL/GenBank/DDBJ databases">
        <title>Draft genome of Longibacter Salinarum.</title>
        <authorList>
            <person name="Goh K.M."/>
            <person name="Shamsir M.S."/>
            <person name="Lim S.W."/>
        </authorList>
    </citation>
    <scope>NUCLEOTIDE SEQUENCE [LARGE SCALE GENOMIC DNA]</scope>
    <source>
        <strain evidence="2 3">KCTC 52045</strain>
    </source>
</reference>
<dbReference type="EMBL" id="PDEQ01000007">
    <property type="protein sequence ID" value="PEN12614.1"/>
    <property type="molecule type" value="Genomic_DNA"/>
</dbReference>
<protein>
    <recommendedName>
        <fullName evidence="1">Glycosyl transferase family 1 domain-containing protein</fullName>
    </recommendedName>
</protein>
<dbReference type="Proteomes" id="UP000220102">
    <property type="component" value="Unassembled WGS sequence"/>
</dbReference>
<evidence type="ECO:0000259" key="1">
    <source>
        <dbReference type="Pfam" id="PF00534"/>
    </source>
</evidence>
<dbReference type="PANTHER" id="PTHR45947">
    <property type="entry name" value="SULFOQUINOVOSYL TRANSFERASE SQD2"/>
    <property type="match status" value="1"/>
</dbReference>
<dbReference type="InterPro" id="IPR050194">
    <property type="entry name" value="Glycosyltransferase_grp1"/>
</dbReference>
<keyword evidence="3" id="KW-1185">Reference proteome</keyword>
<dbReference type="Gene3D" id="3.40.50.2000">
    <property type="entry name" value="Glycogen Phosphorylase B"/>
    <property type="match status" value="2"/>
</dbReference>
<proteinExistence type="predicted"/>
<organism evidence="2 3">
    <name type="scientific">Longibacter salinarum</name>
    <dbReference type="NCBI Taxonomy" id="1850348"/>
    <lineage>
        <taxon>Bacteria</taxon>
        <taxon>Pseudomonadati</taxon>
        <taxon>Rhodothermota</taxon>
        <taxon>Rhodothermia</taxon>
        <taxon>Rhodothermales</taxon>
        <taxon>Salisaetaceae</taxon>
        <taxon>Longibacter</taxon>
    </lineage>
</organism>
<dbReference type="SUPFAM" id="SSF53756">
    <property type="entry name" value="UDP-Glycosyltransferase/glycogen phosphorylase"/>
    <property type="match status" value="1"/>
</dbReference>
<dbReference type="InterPro" id="IPR001296">
    <property type="entry name" value="Glyco_trans_1"/>
</dbReference>
<comment type="caution">
    <text evidence="2">The sequence shown here is derived from an EMBL/GenBank/DDBJ whole genome shotgun (WGS) entry which is preliminary data.</text>
</comment>
<dbReference type="PANTHER" id="PTHR45947:SF3">
    <property type="entry name" value="SULFOQUINOVOSYL TRANSFERASE SQD2"/>
    <property type="match status" value="1"/>
</dbReference>
<dbReference type="GO" id="GO:0016757">
    <property type="term" value="F:glycosyltransferase activity"/>
    <property type="evidence" value="ECO:0007669"/>
    <property type="project" value="InterPro"/>
</dbReference>
<feature type="domain" description="Glycosyl transferase family 1" evidence="1">
    <location>
        <begin position="201"/>
        <end position="357"/>
    </location>
</feature>
<dbReference type="Pfam" id="PF00534">
    <property type="entry name" value="Glycos_transf_1"/>
    <property type="match status" value="1"/>
</dbReference>
<evidence type="ECO:0000313" key="2">
    <source>
        <dbReference type="EMBL" id="PEN12614.1"/>
    </source>
</evidence>
<dbReference type="CDD" id="cd03801">
    <property type="entry name" value="GT4_PimA-like"/>
    <property type="match status" value="1"/>
</dbReference>
<accession>A0A2A8CVJ7</accession>
<sequence>MALALHNENQLAGYWTGVPARPLTPRSWLQPLSRLLEKHSLLPLPDEAVRHNVVAPVVRRVAKLLPHAHTVDWMHRSMRWFDRWCANRVSSLNDVGAVICYENAALHTFRAAHRQDMATILDAASFHHAWQDRHYDYPESDAVHRRITEHKDAEIEQADYVLTVSELARQSYIDAGFDPVRVAAIPVGCDLERFSHSTEGAQEKHSHDPFTFIFAGHAGLRKGIDTLIEASRRLDQQGINHQIWVAGGEDPNIPWNQAPSLERLGRLTHEELAQRFQRADALVLPSRHDSFGMVVVEALATGCPAMVSEQTGAKQAISENESGWILPAEDTDAWVDRMTWCIHHRDDVASMAPKARRDAQPYSWERYRQRVTAHLTDLLMDSHVPS</sequence>
<gene>
    <name evidence="2" type="ORF">CRI94_13950</name>
</gene>
<dbReference type="AlphaFoldDB" id="A0A2A8CVJ7"/>
<name>A0A2A8CVJ7_9BACT</name>
<evidence type="ECO:0000313" key="3">
    <source>
        <dbReference type="Proteomes" id="UP000220102"/>
    </source>
</evidence>